<comment type="caution">
    <text evidence="8">The sequence shown here is derived from an EMBL/GenBank/DDBJ whole genome shotgun (WGS) entry which is preliminary data.</text>
</comment>
<evidence type="ECO:0000313" key="9">
    <source>
        <dbReference type="Proteomes" id="UP000605676"/>
    </source>
</evidence>
<dbReference type="InterPro" id="IPR046357">
    <property type="entry name" value="PPIase_dom_sf"/>
</dbReference>
<sequence length="284" mass="31458">MRKLVLFALILPLLASCMKDDYVDYTIVDEEIISEYIENNNIVAERHASGLYYQIIDQGSGEPIGADDNVDDKVTFSFKGYLTDGEVFTDSEGENITQYLSRLLYGFQIGLPNINREGEIHLYIPSGLAFGSNGANGVPANSVVIFEIKVDRDQDDIDADILAAHIIENQIMAEQDEESGLYYEILVEGEGENVHENAIIDVSYKGSLLNGEVFDEGTLSYSNLSGLIEAWQIGVPKLKKGGKGIFYCPSQMCYGSSTRYDNEGEVSIPANSILIFEIEVVNFR</sequence>
<name>A0ABS1HN04_9BACT</name>
<dbReference type="Proteomes" id="UP000605676">
    <property type="component" value="Unassembled WGS sequence"/>
</dbReference>
<dbReference type="RefSeq" id="WP_200466196.1">
    <property type="nucleotide sequence ID" value="NZ_JAENRR010000048.1"/>
</dbReference>
<evidence type="ECO:0000256" key="2">
    <source>
        <dbReference type="ARBA" id="ARBA00006577"/>
    </source>
</evidence>
<evidence type="ECO:0000256" key="3">
    <source>
        <dbReference type="ARBA" id="ARBA00023110"/>
    </source>
</evidence>
<dbReference type="EMBL" id="JAENRR010000048">
    <property type="protein sequence ID" value="MBK3518975.1"/>
    <property type="molecule type" value="Genomic_DNA"/>
</dbReference>
<evidence type="ECO:0000313" key="8">
    <source>
        <dbReference type="EMBL" id="MBK3518975.1"/>
    </source>
</evidence>
<organism evidence="8 9">
    <name type="scientific">Carboxylicivirga marina</name>
    <dbReference type="NCBI Taxonomy" id="2800988"/>
    <lineage>
        <taxon>Bacteria</taxon>
        <taxon>Pseudomonadati</taxon>
        <taxon>Bacteroidota</taxon>
        <taxon>Bacteroidia</taxon>
        <taxon>Marinilabiliales</taxon>
        <taxon>Marinilabiliaceae</taxon>
        <taxon>Carboxylicivirga</taxon>
    </lineage>
</organism>
<evidence type="ECO:0000256" key="5">
    <source>
        <dbReference type="PROSITE-ProRule" id="PRU00277"/>
    </source>
</evidence>
<evidence type="ECO:0000256" key="6">
    <source>
        <dbReference type="RuleBase" id="RU003915"/>
    </source>
</evidence>
<evidence type="ECO:0000256" key="4">
    <source>
        <dbReference type="ARBA" id="ARBA00023235"/>
    </source>
</evidence>
<gene>
    <name evidence="8" type="ORF">JIV24_16630</name>
</gene>
<dbReference type="SUPFAM" id="SSF54534">
    <property type="entry name" value="FKBP-like"/>
    <property type="match status" value="2"/>
</dbReference>
<dbReference type="InterPro" id="IPR001179">
    <property type="entry name" value="PPIase_FKBP_dom"/>
</dbReference>
<dbReference type="PANTHER" id="PTHR43811">
    <property type="entry name" value="FKBP-TYPE PEPTIDYL-PROLYL CIS-TRANS ISOMERASE FKPA"/>
    <property type="match status" value="1"/>
</dbReference>
<dbReference type="PROSITE" id="PS50059">
    <property type="entry name" value="FKBP_PPIASE"/>
    <property type="match status" value="2"/>
</dbReference>
<dbReference type="PROSITE" id="PS51257">
    <property type="entry name" value="PROKAR_LIPOPROTEIN"/>
    <property type="match status" value="1"/>
</dbReference>
<keyword evidence="4 5" id="KW-0413">Isomerase</keyword>
<dbReference type="Pfam" id="PF00254">
    <property type="entry name" value="FKBP_C"/>
    <property type="match status" value="2"/>
</dbReference>
<comment type="catalytic activity">
    <reaction evidence="1 5 6">
        <text>[protein]-peptidylproline (omega=180) = [protein]-peptidylproline (omega=0)</text>
        <dbReference type="Rhea" id="RHEA:16237"/>
        <dbReference type="Rhea" id="RHEA-COMP:10747"/>
        <dbReference type="Rhea" id="RHEA-COMP:10748"/>
        <dbReference type="ChEBI" id="CHEBI:83833"/>
        <dbReference type="ChEBI" id="CHEBI:83834"/>
        <dbReference type="EC" id="5.2.1.8"/>
    </reaction>
</comment>
<feature type="domain" description="PPIase FKBP-type" evidence="7">
    <location>
        <begin position="71"/>
        <end position="154"/>
    </location>
</feature>
<feature type="domain" description="PPIase FKBP-type" evidence="7">
    <location>
        <begin position="197"/>
        <end position="284"/>
    </location>
</feature>
<dbReference type="PANTHER" id="PTHR43811:SF19">
    <property type="entry name" value="39 KDA FK506-BINDING NUCLEAR PROTEIN"/>
    <property type="match status" value="1"/>
</dbReference>
<keyword evidence="3 5" id="KW-0697">Rotamase</keyword>
<reference evidence="8 9" key="1">
    <citation type="submission" date="2021-01" db="EMBL/GenBank/DDBJ databases">
        <title>Carboxyliciviraga sp.nov., isolated from coastal sediments.</title>
        <authorList>
            <person name="Lu D."/>
            <person name="Zhang T."/>
        </authorList>
    </citation>
    <scope>NUCLEOTIDE SEQUENCE [LARGE SCALE GENOMIC DNA]</scope>
    <source>
        <strain evidence="8 9">N1Y132</strain>
    </source>
</reference>
<dbReference type="GO" id="GO:0016853">
    <property type="term" value="F:isomerase activity"/>
    <property type="evidence" value="ECO:0007669"/>
    <property type="project" value="UniProtKB-KW"/>
</dbReference>
<dbReference type="EC" id="5.2.1.8" evidence="6"/>
<keyword evidence="9" id="KW-1185">Reference proteome</keyword>
<comment type="similarity">
    <text evidence="2 6">Belongs to the FKBP-type PPIase family.</text>
</comment>
<accession>A0ABS1HN04</accession>
<dbReference type="Gene3D" id="3.10.50.40">
    <property type="match status" value="2"/>
</dbReference>
<evidence type="ECO:0000259" key="7">
    <source>
        <dbReference type="PROSITE" id="PS50059"/>
    </source>
</evidence>
<evidence type="ECO:0000256" key="1">
    <source>
        <dbReference type="ARBA" id="ARBA00000971"/>
    </source>
</evidence>
<protein>
    <recommendedName>
        <fullName evidence="6">Peptidyl-prolyl cis-trans isomerase</fullName>
        <ecNumber evidence="6">5.2.1.8</ecNumber>
    </recommendedName>
</protein>
<proteinExistence type="inferred from homology"/>